<reference evidence="3 4" key="1">
    <citation type="submission" date="2021-04" db="EMBL/GenBank/DDBJ databases">
        <title>The genome sequence of type strain Ideonella paludis KCTC 32238.</title>
        <authorList>
            <person name="Liu Y."/>
        </authorList>
    </citation>
    <scope>NUCLEOTIDE SEQUENCE [LARGE SCALE GENOMIC DNA]</scope>
    <source>
        <strain evidence="3 4">KCTC 32238</strain>
    </source>
</reference>
<gene>
    <name evidence="3" type="ORF">KAK11_17800</name>
</gene>
<proteinExistence type="predicted"/>
<keyword evidence="2" id="KW-0472">Membrane</keyword>
<dbReference type="PANTHER" id="PTHR32309:SF13">
    <property type="entry name" value="FERRIC ENTEROBACTIN TRANSPORT PROTEIN FEPE"/>
    <property type="match status" value="1"/>
</dbReference>
<keyword evidence="1" id="KW-0175">Coiled coil</keyword>
<keyword evidence="4" id="KW-1185">Reference proteome</keyword>
<dbReference type="Proteomes" id="UP000672097">
    <property type="component" value="Unassembled WGS sequence"/>
</dbReference>
<keyword evidence="2" id="KW-0812">Transmembrane</keyword>
<dbReference type="PANTHER" id="PTHR32309">
    <property type="entry name" value="TYROSINE-PROTEIN KINASE"/>
    <property type="match status" value="1"/>
</dbReference>
<name>A0ABS5E1A0_9BURK</name>
<accession>A0ABS5E1A0</accession>
<evidence type="ECO:0000256" key="1">
    <source>
        <dbReference type="SAM" id="Coils"/>
    </source>
</evidence>
<protein>
    <recommendedName>
        <fullName evidence="5">Chain-length determining protein</fullName>
    </recommendedName>
</protein>
<comment type="caution">
    <text evidence="3">The sequence shown here is derived from an EMBL/GenBank/DDBJ whole genome shotgun (WGS) entry which is preliminary data.</text>
</comment>
<evidence type="ECO:0000256" key="2">
    <source>
        <dbReference type="SAM" id="Phobius"/>
    </source>
</evidence>
<evidence type="ECO:0000313" key="4">
    <source>
        <dbReference type="Proteomes" id="UP000672097"/>
    </source>
</evidence>
<sequence>MSSTQTLFSPPGSAAEPAMTLQDGLAMLARQAILILITMAVLTAVTLWLLGGQKKVYTTTARIWIQTEQQGTPAFLSGLAAYRDSPYPDPVARKIETEMELLLTRSNAADVIRRFKLTEDQLAFKPMDHVKNKVSKLLGIEDDYVGQDAKSGPPVDALVDQLLKGIKVSPRRSGTADTSSNVLEIELESTDGEVAPKILAALIEGYLKLSAEQSQQQATTTSRLIERQMIQARDELRAVEGEITEVLMRQARRAESDGTGGSLVTARTGAALQGEADGGATQLKNHMMELQIQLDQARQLYTEDAEPVKAAKRRLAAAEARLRQGMGDGVKTSADISRLERQRNLAQERYVELRKRLDQIELYLQANQEENQARTVVDNASAASGSGKAKQLMLMALGPILGLALGLLLAGVREFMDGRMRSPKDVRQTLGLPVLGQVSELSRSARRSLEQNRGG</sequence>
<evidence type="ECO:0008006" key="5">
    <source>
        <dbReference type="Google" id="ProtNLM"/>
    </source>
</evidence>
<dbReference type="EMBL" id="JAGQDG010000007">
    <property type="protein sequence ID" value="MBQ0937185.1"/>
    <property type="molecule type" value="Genomic_DNA"/>
</dbReference>
<feature type="transmembrane region" description="Helical" evidence="2">
    <location>
        <begin position="392"/>
        <end position="412"/>
    </location>
</feature>
<dbReference type="InterPro" id="IPR050445">
    <property type="entry name" value="Bact_polysacc_biosynth/exp"/>
</dbReference>
<evidence type="ECO:0000313" key="3">
    <source>
        <dbReference type="EMBL" id="MBQ0937185.1"/>
    </source>
</evidence>
<feature type="transmembrane region" description="Helical" evidence="2">
    <location>
        <begin position="32"/>
        <end position="51"/>
    </location>
</feature>
<organism evidence="3 4">
    <name type="scientific">Ideonella paludis</name>
    <dbReference type="NCBI Taxonomy" id="1233411"/>
    <lineage>
        <taxon>Bacteria</taxon>
        <taxon>Pseudomonadati</taxon>
        <taxon>Pseudomonadota</taxon>
        <taxon>Betaproteobacteria</taxon>
        <taxon>Burkholderiales</taxon>
        <taxon>Sphaerotilaceae</taxon>
        <taxon>Ideonella</taxon>
    </lineage>
</organism>
<feature type="coiled-coil region" evidence="1">
    <location>
        <begin position="336"/>
        <end position="370"/>
    </location>
</feature>
<keyword evidence="2" id="KW-1133">Transmembrane helix</keyword>